<evidence type="ECO:0000256" key="1">
    <source>
        <dbReference type="SAM" id="MobiDB-lite"/>
    </source>
</evidence>
<protein>
    <recommendedName>
        <fullName evidence="4">Transposase</fullName>
    </recommendedName>
</protein>
<feature type="region of interest" description="Disordered" evidence="1">
    <location>
        <begin position="96"/>
        <end position="118"/>
    </location>
</feature>
<evidence type="ECO:0000313" key="2">
    <source>
        <dbReference type="EMBL" id="MBP2398887.1"/>
    </source>
</evidence>
<gene>
    <name evidence="2" type="ORF">JOF39_001968</name>
</gene>
<reference evidence="2 3" key="1">
    <citation type="submission" date="2021-03" db="EMBL/GenBank/DDBJ databases">
        <title>Sequencing the genomes of 1000 actinobacteria strains.</title>
        <authorList>
            <person name="Klenk H.-P."/>
        </authorList>
    </citation>
    <scope>NUCLEOTIDE SEQUENCE [LARGE SCALE GENOMIC DNA]</scope>
    <source>
        <strain evidence="2 3">DSM 20168</strain>
    </source>
</reference>
<sequence>MSSPSIARAIDLAKRAEHCRKTGQPRMAALYEKNLRQALRKVEKEARAARIQANSFRAFQYLGQDLVEGIGAIAEGLAAVVESIADAVTTVQSTRQSDFALGGPLPDLAPIHQRRSKE</sequence>
<name>A0ABS4XQZ0_GLUPR</name>
<comment type="caution">
    <text evidence="2">The sequence shown here is derived from an EMBL/GenBank/DDBJ whole genome shotgun (WGS) entry which is preliminary data.</text>
</comment>
<evidence type="ECO:0000313" key="3">
    <source>
        <dbReference type="Proteomes" id="UP001195422"/>
    </source>
</evidence>
<accession>A0ABS4XQZ0</accession>
<proteinExistence type="predicted"/>
<dbReference type="EMBL" id="JAGIOJ010000001">
    <property type="protein sequence ID" value="MBP2398887.1"/>
    <property type="molecule type" value="Genomic_DNA"/>
</dbReference>
<dbReference type="Proteomes" id="UP001195422">
    <property type="component" value="Unassembled WGS sequence"/>
</dbReference>
<keyword evidence="3" id="KW-1185">Reference proteome</keyword>
<organism evidence="2 3">
    <name type="scientific">Glutamicibacter protophormiae</name>
    <name type="common">Brevibacterium protophormiae</name>
    <dbReference type="NCBI Taxonomy" id="37930"/>
    <lineage>
        <taxon>Bacteria</taxon>
        <taxon>Bacillati</taxon>
        <taxon>Actinomycetota</taxon>
        <taxon>Actinomycetes</taxon>
        <taxon>Micrococcales</taxon>
        <taxon>Micrococcaceae</taxon>
        <taxon>Glutamicibacter</taxon>
    </lineage>
</organism>
<dbReference type="RefSeq" id="WP_188947652.1">
    <property type="nucleotide sequence ID" value="NZ_BMPH01000003.1"/>
</dbReference>
<evidence type="ECO:0008006" key="4">
    <source>
        <dbReference type="Google" id="ProtNLM"/>
    </source>
</evidence>